<evidence type="ECO:0000313" key="2">
    <source>
        <dbReference type="EMBL" id="CAI2360252.1"/>
    </source>
</evidence>
<dbReference type="EMBL" id="CAMPGE010001464">
    <property type="protein sequence ID" value="CAI2360252.1"/>
    <property type="molecule type" value="Genomic_DNA"/>
</dbReference>
<dbReference type="Proteomes" id="UP001295684">
    <property type="component" value="Unassembled WGS sequence"/>
</dbReference>
<evidence type="ECO:0000256" key="1">
    <source>
        <dbReference type="SAM" id="Coils"/>
    </source>
</evidence>
<sequence>MRKVLHNEIQQMRVRDMLTKKEFEKCMANLETRYSKLKEMGDKTNEEVEEFLRQAITSVTLNSIKEIKTLSYKERVRDYESNQEEKLKRAEELVNKYKLQRERLTRNSTKKEHKSEQLIKIKLEQTKQRLQQQKSKKREEIIIRMEKAKDVNKIIKKNHRKNINESKKYLDHPYTYEKMEKEYEKNVIFPQLKQSHEFLKAK</sequence>
<protein>
    <submittedName>
        <fullName evidence="2">Uncharacterized protein</fullName>
    </submittedName>
</protein>
<keyword evidence="1" id="KW-0175">Coiled coil</keyword>
<accession>A0AAD1U135</accession>
<reference evidence="2" key="1">
    <citation type="submission" date="2023-07" db="EMBL/GenBank/DDBJ databases">
        <authorList>
            <consortium name="AG Swart"/>
            <person name="Singh M."/>
            <person name="Singh A."/>
            <person name="Seah K."/>
            <person name="Emmerich C."/>
        </authorList>
    </citation>
    <scope>NUCLEOTIDE SEQUENCE</scope>
    <source>
        <strain evidence="2">DP1</strain>
    </source>
</reference>
<evidence type="ECO:0000313" key="3">
    <source>
        <dbReference type="Proteomes" id="UP001295684"/>
    </source>
</evidence>
<gene>
    <name evidence="2" type="ORF">ECRASSUSDP1_LOCUS1551</name>
</gene>
<feature type="coiled-coil region" evidence="1">
    <location>
        <begin position="73"/>
        <end position="140"/>
    </location>
</feature>
<feature type="coiled-coil region" evidence="1">
    <location>
        <begin position="20"/>
        <end position="47"/>
    </location>
</feature>
<organism evidence="2 3">
    <name type="scientific">Euplotes crassus</name>
    <dbReference type="NCBI Taxonomy" id="5936"/>
    <lineage>
        <taxon>Eukaryota</taxon>
        <taxon>Sar</taxon>
        <taxon>Alveolata</taxon>
        <taxon>Ciliophora</taxon>
        <taxon>Intramacronucleata</taxon>
        <taxon>Spirotrichea</taxon>
        <taxon>Hypotrichia</taxon>
        <taxon>Euplotida</taxon>
        <taxon>Euplotidae</taxon>
        <taxon>Moneuplotes</taxon>
    </lineage>
</organism>
<name>A0AAD1U135_EUPCR</name>
<proteinExistence type="predicted"/>
<keyword evidence="3" id="KW-1185">Reference proteome</keyword>
<comment type="caution">
    <text evidence="2">The sequence shown here is derived from an EMBL/GenBank/DDBJ whole genome shotgun (WGS) entry which is preliminary data.</text>
</comment>
<dbReference type="AlphaFoldDB" id="A0AAD1U135"/>